<name>A0ABS6XI62_9BACT</name>
<protein>
    <submittedName>
        <fullName evidence="1">Uncharacterized protein</fullName>
    </submittedName>
</protein>
<sequence>MEYVNLQTGFALMGFADHRELKRVKQLCHDRWKPVAYAGDFSAVKEIQAKHWACHVSSGWMDYHYPWQAYQHQGTLKSRPKGKATALAAIKTAVEVLSQKCSMSIHYILIAKL</sequence>
<dbReference type="Proteomes" id="UP000774935">
    <property type="component" value="Unassembled WGS sequence"/>
</dbReference>
<gene>
    <name evidence="1" type="ORF">KYK27_17810</name>
</gene>
<proteinExistence type="predicted"/>
<keyword evidence="2" id="KW-1185">Reference proteome</keyword>
<reference evidence="1 2" key="1">
    <citation type="submission" date="2021-07" db="EMBL/GenBank/DDBJ databases">
        <authorList>
            <person name="Kim M.K."/>
        </authorList>
    </citation>
    <scope>NUCLEOTIDE SEQUENCE [LARGE SCALE GENOMIC DNA]</scope>
    <source>
        <strain evidence="1 2">HLY7-15</strain>
    </source>
</reference>
<evidence type="ECO:0000313" key="2">
    <source>
        <dbReference type="Proteomes" id="UP000774935"/>
    </source>
</evidence>
<dbReference type="RefSeq" id="WP_199111666.1">
    <property type="nucleotide sequence ID" value="NZ_JAHWXQ010000008.1"/>
</dbReference>
<dbReference type="EMBL" id="JAHWXQ010000008">
    <property type="protein sequence ID" value="MBW3366920.1"/>
    <property type="molecule type" value="Genomic_DNA"/>
</dbReference>
<organism evidence="1 2">
    <name type="scientific">Pontibacter populi</name>
    <dbReference type="NCBI Taxonomy" id="890055"/>
    <lineage>
        <taxon>Bacteria</taxon>
        <taxon>Pseudomonadati</taxon>
        <taxon>Bacteroidota</taxon>
        <taxon>Cytophagia</taxon>
        <taxon>Cytophagales</taxon>
        <taxon>Hymenobacteraceae</taxon>
        <taxon>Pontibacter</taxon>
    </lineage>
</organism>
<comment type="caution">
    <text evidence="1">The sequence shown here is derived from an EMBL/GenBank/DDBJ whole genome shotgun (WGS) entry which is preliminary data.</text>
</comment>
<evidence type="ECO:0000313" key="1">
    <source>
        <dbReference type="EMBL" id="MBW3366920.1"/>
    </source>
</evidence>
<accession>A0ABS6XI62</accession>